<evidence type="ECO:0000256" key="2">
    <source>
        <dbReference type="ARBA" id="ARBA00005614"/>
    </source>
</evidence>
<dbReference type="PROSITE" id="PS51163">
    <property type="entry name" value="YRDC"/>
    <property type="match status" value="1"/>
</dbReference>
<dbReference type="Pfam" id="PF00708">
    <property type="entry name" value="Acylphosphatase"/>
    <property type="match status" value="1"/>
</dbReference>
<dbReference type="PANTHER" id="PTHR42959:SF1">
    <property type="entry name" value="CARBAMOYLTRANSFERASE HYPF"/>
    <property type="match status" value="1"/>
</dbReference>
<comment type="similarity">
    <text evidence="3 10">Belongs to the carbamoyltransferase HypF family.</text>
</comment>
<dbReference type="InterPro" id="IPR004421">
    <property type="entry name" value="Carbamoyltransferase_HypF"/>
</dbReference>
<dbReference type="SUPFAM" id="SSF54975">
    <property type="entry name" value="Acylphosphatase/BLUF domain-like"/>
    <property type="match status" value="1"/>
</dbReference>
<dbReference type="Gene3D" id="3.90.870.50">
    <property type="match status" value="1"/>
</dbReference>
<evidence type="ECO:0000259" key="13">
    <source>
        <dbReference type="PROSITE" id="PS51163"/>
    </source>
</evidence>
<sequence length="780" mass="83246">MACDAFPADIQRCARQRRAFRVSGIVQGVGFRPFVYRLAVRLGLGGWVLNDSAGVGIEAEGTPEALDSFGEALRTEAPLAAAVTAVTYTETAVLGEMSFHILPSPAGEPARTLVSPDLAVCADCRREILSETDRRQGYAFTNCTNCGPRYSIIRGVPYDRPLTSMAAFRMCPACQREYEDPADRRFHAQPNACAVCGPSYRLLAEGAAADDNPLEKAREIIAAGGIVAIKGIGGYHLACDARSEEAVVRLRRRKRREEKALAVMAGALETVRRLCAVSEEEERWLASPAAPIVLLQRRPDAEDAVAPSVAPGNPCLGVMLPYAPIHLLLLAPDDLWVMTSANLSGEPITYADAAAERGLAEIADVILMHNREIVHRVDDSVLRMTAGGRQIVRRSRGFAPTPLALPFAPQASVLAGGAELKSTFCLTRGNEAFLSEHIGDLTHRSVLASYEETIAHYEQFFETKPELLAADLHPAYLSGRCLAARAEREGIPLVRVQHHHAHIAAVLAEHACHERVLGAALDGTGWGDDGTAWGGEFLAADIAGYERLAHFACIPLPGGDRAAEEPWRLALWVLYGLHGERLAMHAPGFAAQLPAGWQLLMQATAAGVSAPLTSSAGRLFDAAAALLGVCLVNRYEGQAAIELELRARTAQREGRILPYVLRGAPGAMTADFLPVLNALADGAEQISAEERAGRALDFHVTMAAAVAEVLGVLAVHTGLRTAALAGGVFQNALLLEQVLARIGGDYRVLLPHLAPPNDGGIAYGQAAAALARMKNGRGVS</sequence>
<comment type="caution">
    <text evidence="14">The sequence shown here is derived from an EMBL/GenBank/DDBJ whole genome shotgun (WGS) entry which is preliminary data.</text>
</comment>
<comment type="catalytic activity">
    <reaction evidence="9">
        <text>C-terminal L-cysteinyl-[HypE protein] + carbamoyl phosphate + ATP + H2O = C-terminal S-carboxamide-L-cysteinyl-[HypE protein] + AMP + phosphate + diphosphate + H(+)</text>
        <dbReference type="Rhea" id="RHEA:55636"/>
        <dbReference type="Rhea" id="RHEA-COMP:14247"/>
        <dbReference type="Rhea" id="RHEA-COMP:14392"/>
        <dbReference type="ChEBI" id="CHEBI:15377"/>
        <dbReference type="ChEBI" id="CHEBI:15378"/>
        <dbReference type="ChEBI" id="CHEBI:30616"/>
        <dbReference type="ChEBI" id="CHEBI:33019"/>
        <dbReference type="ChEBI" id="CHEBI:43474"/>
        <dbReference type="ChEBI" id="CHEBI:58228"/>
        <dbReference type="ChEBI" id="CHEBI:76913"/>
        <dbReference type="ChEBI" id="CHEBI:139126"/>
        <dbReference type="ChEBI" id="CHEBI:456215"/>
    </reaction>
</comment>
<comment type="similarity">
    <text evidence="2">Belongs to the acylphosphatase family.</text>
</comment>
<evidence type="ECO:0000256" key="11">
    <source>
        <dbReference type="PROSITE-ProRule" id="PRU00520"/>
    </source>
</evidence>
<dbReference type="Gene3D" id="3.30.110.120">
    <property type="match status" value="1"/>
</dbReference>
<feature type="active site" evidence="11">
    <location>
        <position position="50"/>
    </location>
</feature>
<dbReference type="EC" id="6.2.-.-" evidence="10"/>
<keyword evidence="4" id="KW-0436">Ligase</keyword>
<evidence type="ECO:0000259" key="12">
    <source>
        <dbReference type="PROSITE" id="PS51160"/>
    </source>
</evidence>
<dbReference type="Pfam" id="PF07503">
    <property type="entry name" value="zf-HYPF"/>
    <property type="match status" value="2"/>
</dbReference>
<evidence type="ECO:0000256" key="8">
    <source>
        <dbReference type="ARBA" id="ARBA00047645"/>
    </source>
</evidence>
<dbReference type="InterPro" id="IPR006070">
    <property type="entry name" value="Sua5-like_dom"/>
</dbReference>
<comment type="catalytic activity">
    <reaction evidence="8 11">
        <text>an acyl phosphate + H2O = a carboxylate + phosphate + H(+)</text>
        <dbReference type="Rhea" id="RHEA:14965"/>
        <dbReference type="ChEBI" id="CHEBI:15377"/>
        <dbReference type="ChEBI" id="CHEBI:15378"/>
        <dbReference type="ChEBI" id="CHEBI:29067"/>
        <dbReference type="ChEBI" id="CHEBI:43474"/>
        <dbReference type="ChEBI" id="CHEBI:59918"/>
        <dbReference type="EC" id="3.6.1.7"/>
    </reaction>
</comment>
<accession>A0ABN0DPW0</accession>
<feature type="domain" description="Acylphosphatase-like" evidence="12">
    <location>
        <begin position="17"/>
        <end position="103"/>
    </location>
</feature>
<keyword evidence="6" id="KW-0863">Zinc-finger</keyword>
<dbReference type="SUPFAM" id="SSF55821">
    <property type="entry name" value="YrdC/RibB"/>
    <property type="match status" value="1"/>
</dbReference>
<dbReference type="Pfam" id="PF17788">
    <property type="entry name" value="HypF_C"/>
    <property type="match status" value="1"/>
</dbReference>
<comment type="pathway">
    <text evidence="1">Protein modification; [NiFe] hydrogenase maturation.</text>
</comment>
<keyword evidence="5" id="KW-0479">Metal-binding</keyword>
<dbReference type="Pfam" id="PF22521">
    <property type="entry name" value="HypF_C_2"/>
    <property type="match status" value="1"/>
</dbReference>
<evidence type="ECO:0000256" key="10">
    <source>
        <dbReference type="PIRNR" id="PIRNR006256"/>
    </source>
</evidence>
<dbReference type="Gene3D" id="3.30.420.40">
    <property type="match status" value="1"/>
</dbReference>
<evidence type="ECO:0000313" key="15">
    <source>
        <dbReference type="Proteomes" id="UP000003175"/>
    </source>
</evidence>
<dbReference type="InterPro" id="IPR055128">
    <property type="entry name" value="HypF_C_2"/>
</dbReference>
<feature type="domain" description="YrdC-like" evidence="13">
    <location>
        <begin position="211"/>
        <end position="397"/>
    </location>
</feature>
<dbReference type="NCBIfam" id="TIGR00143">
    <property type="entry name" value="hypF"/>
    <property type="match status" value="1"/>
</dbReference>
<dbReference type="RefSeq" id="WP_006696445.1">
    <property type="nucleotide sequence ID" value="NZ_JH376859.1"/>
</dbReference>
<dbReference type="InterPro" id="IPR051060">
    <property type="entry name" value="Carbamoyltrans_HypF-like"/>
</dbReference>
<protein>
    <recommendedName>
        <fullName evidence="10">Carbamoyltransferase</fullName>
        <ecNumber evidence="10">6.2.-.-</ecNumber>
    </recommendedName>
</protein>
<dbReference type="InterPro" id="IPR041440">
    <property type="entry name" value="HypF_C"/>
</dbReference>
<dbReference type="InterPro" id="IPR001792">
    <property type="entry name" value="Acylphosphatase-like_dom"/>
</dbReference>
<reference evidence="14 15" key="1">
    <citation type="submission" date="2011-08" db="EMBL/GenBank/DDBJ databases">
        <title>The Genome Sequence of Selenomonas noxia F0398.</title>
        <authorList>
            <consortium name="The Broad Institute Genome Sequencing Platform"/>
            <person name="Earl A."/>
            <person name="Ward D."/>
            <person name="Feldgarden M."/>
            <person name="Gevers D."/>
            <person name="Izard J."/>
            <person name="Ganesan A."/>
            <person name="Blanton J.M."/>
            <person name="Baranova O.V."/>
            <person name="Tanner A.C."/>
            <person name="Dewhirst F.E."/>
            <person name="Young S.K."/>
            <person name="Zeng Q."/>
            <person name="Gargeya S."/>
            <person name="Fitzgerald M."/>
            <person name="Haas B."/>
            <person name="Abouelleil A."/>
            <person name="Alvarado L."/>
            <person name="Arachchi H.M."/>
            <person name="Berlin A."/>
            <person name="Brown A."/>
            <person name="Chapman S.B."/>
            <person name="Chen Z."/>
            <person name="Dunbar C."/>
            <person name="Freedman E."/>
            <person name="Gearin G."/>
            <person name="Gellesch M."/>
            <person name="Goldberg J."/>
            <person name="Griggs A."/>
            <person name="Gujja S."/>
            <person name="Heiman D."/>
            <person name="Howarth C."/>
            <person name="Larson L."/>
            <person name="Lui A."/>
            <person name="MacDonald P.J.P."/>
            <person name="Montmayeur A."/>
            <person name="Murphy C."/>
            <person name="Neiman D."/>
            <person name="Pearson M."/>
            <person name="Priest M."/>
            <person name="Roberts A."/>
            <person name="Saif S."/>
            <person name="Shea T."/>
            <person name="Shenoy N."/>
            <person name="Sisk P."/>
            <person name="Stolte C."/>
            <person name="Sykes S."/>
            <person name="Wortman J."/>
            <person name="Nusbaum C."/>
            <person name="Birren B."/>
        </authorList>
    </citation>
    <scope>NUCLEOTIDE SEQUENCE [LARGE SCALE GENOMIC DNA]</scope>
    <source>
        <strain evidence="14 15">F0398</strain>
    </source>
</reference>
<dbReference type="Pfam" id="PF01300">
    <property type="entry name" value="Sua5_yciO_yrdC"/>
    <property type="match status" value="1"/>
</dbReference>
<dbReference type="EMBL" id="ADGH01000010">
    <property type="protein sequence ID" value="EHG24716.1"/>
    <property type="molecule type" value="Genomic_DNA"/>
</dbReference>
<name>A0ABN0DPW0_9FIRM</name>
<evidence type="ECO:0000256" key="7">
    <source>
        <dbReference type="ARBA" id="ARBA00022833"/>
    </source>
</evidence>
<dbReference type="PROSITE" id="PS51160">
    <property type="entry name" value="ACYLPHOSPHATASE_3"/>
    <property type="match status" value="1"/>
</dbReference>
<evidence type="ECO:0000256" key="5">
    <source>
        <dbReference type="ARBA" id="ARBA00022723"/>
    </source>
</evidence>
<evidence type="ECO:0000313" key="14">
    <source>
        <dbReference type="EMBL" id="EHG24716.1"/>
    </source>
</evidence>
<keyword evidence="7" id="KW-0862">Zinc</keyword>
<evidence type="ECO:0000256" key="3">
    <source>
        <dbReference type="ARBA" id="ARBA00008097"/>
    </source>
</evidence>
<keyword evidence="15" id="KW-1185">Reference proteome</keyword>
<keyword evidence="11" id="KW-0378">Hydrolase</keyword>
<evidence type="ECO:0000256" key="4">
    <source>
        <dbReference type="ARBA" id="ARBA00022598"/>
    </source>
</evidence>
<organism evidence="14 15">
    <name type="scientific">Selenomonas noxia F0398</name>
    <dbReference type="NCBI Taxonomy" id="702437"/>
    <lineage>
        <taxon>Bacteria</taxon>
        <taxon>Bacillati</taxon>
        <taxon>Bacillota</taxon>
        <taxon>Negativicutes</taxon>
        <taxon>Selenomonadales</taxon>
        <taxon>Selenomonadaceae</taxon>
        <taxon>Selenomonas</taxon>
    </lineage>
</organism>
<dbReference type="Proteomes" id="UP000003175">
    <property type="component" value="Unassembled WGS sequence"/>
</dbReference>
<dbReference type="InterPro" id="IPR036046">
    <property type="entry name" value="Acylphosphatase-like_dom_sf"/>
</dbReference>
<dbReference type="PANTHER" id="PTHR42959">
    <property type="entry name" value="CARBAMOYLTRANSFERASE"/>
    <property type="match status" value="1"/>
</dbReference>
<evidence type="ECO:0000256" key="9">
    <source>
        <dbReference type="ARBA" id="ARBA00048220"/>
    </source>
</evidence>
<dbReference type="Gene3D" id="3.30.420.360">
    <property type="match status" value="1"/>
</dbReference>
<evidence type="ECO:0000256" key="1">
    <source>
        <dbReference type="ARBA" id="ARBA00004711"/>
    </source>
</evidence>
<gene>
    <name evidence="14" type="ORF">HMPREF9432_01166</name>
</gene>
<dbReference type="PIRSF" id="PIRSF006256">
    <property type="entry name" value="CMPcnvr_hdrg_mat"/>
    <property type="match status" value="1"/>
</dbReference>
<dbReference type="InterPro" id="IPR011125">
    <property type="entry name" value="Znf_HypF"/>
</dbReference>
<dbReference type="InterPro" id="IPR017945">
    <property type="entry name" value="DHBP_synth_RibB-like_a/b_dom"/>
</dbReference>
<dbReference type="PROSITE" id="PS00150">
    <property type="entry name" value="ACYLPHOSPHATASE_1"/>
    <property type="match status" value="1"/>
</dbReference>
<feature type="active site" evidence="11">
    <location>
        <position position="32"/>
    </location>
</feature>
<evidence type="ECO:0000256" key="6">
    <source>
        <dbReference type="ARBA" id="ARBA00022771"/>
    </source>
</evidence>
<proteinExistence type="inferred from homology"/>
<dbReference type="InterPro" id="IPR017968">
    <property type="entry name" value="Acylphosphatase_CS"/>
</dbReference>